<evidence type="ECO:0000256" key="5">
    <source>
        <dbReference type="ARBA" id="ARBA00022490"/>
    </source>
</evidence>
<keyword evidence="7 13" id="KW-0819">tRNA processing</keyword>
<dbReference type="EC" id="2.7.7.87" evidence="3 13"/>
<evidence type="ECO:0000256" key="10">
    <source>
        <dbReference type="ARBA" id="ARBA00022840"/>
    </source>
</evidence>
<dbReference type="SUPFAM" id="SSF55821">
    <property type="entry name" value="YrdC/RibB"/>
    <property type="match status" value="1"/>
</dbReference>
<evidence type="ECO:0000256" key="9">
    <source>
        <dbReference type="ARBA" id="ARBA00022741"/>
    </source>
</evidence>
<evidence type="ECO:0000313" key="16">
    <source>
        <dbReference type="Proteomes" id="UP001595616"/>
    </source>
</evidence>
<dbReference type="EMBL" id="JBHRYQ010000001">
    <property type="protein sequence ID" value="MFC3809854.1"/>
    <property type="molecule type" value="Genomic_DNA"/>
</dbReference>
<evidence type="ECO:0000256" key="1">
    <source>
        <dbReference type="ARBA" id="ARBA00004496"/>
    </source>
</evidence>
<comment type="similarity">
    <text evidence="2 13">Belongs to the SUA5 family.</text>
</comment>
<evidence type="ECO:0000256" key="2">
    <source>
        <dbReference type="ARBA" id="ARBA00007663"/>
    </source>
</evidence>
<dbReference type="NCBIfam" id="TIGR00057">
    <property type="entry name" value="L-threonylcarbamoyladenylate synthase"/>
    <property type="match status" value="1"/>
</dbReference>
<dbReference type="InterPro" id="IPR017945">
    <property type="entry name" value="DHBP_synth_RibB-like_a/b_dom"/>
</dbReference>
<dbReference type="InterPro" id="IPR050156">
    <property type="entry name" value="TC-AMP_synthase_SUA5"/>
</dbReference>
<evidence type="ECO:0000256" key="7">
    <source>
        <dbReference type="ARBA" id="ARBA00022694"/>
    </source>
</evidence>
<dbReference type="PANTHER" id="PTHR17490">
    <property type="entry name" value="SUA5"/>
    <property type="match status" value="1"/>
</dbReference>
<dbReference type="Pfam" id="PF01300">
    <property type="entry name" value="Sua5_yciO_yrdC"/>
    <property type="match status" value="1"/>
</dbReference>
<keyword evidence="5 13" id="KW-0963">Cytoplasm</keyword>
<keyword evidence="8 13" id="KW-0548">Nucleotidyltransferase</keyword>
<evidence type="ECO:0000256" key="11">
    <source>
        <dbReference type="ARBA" id="ARBA00029774"/>
    </source>
</evidence>
<comment type="caution">
    <text evidence="15">The sequence shown here is derived from an EMBL/GenBank/DDBJ whole genome shotgun (WGS) entry which is preliminary data.</text>
</comment>
<comment type="catalytic activity">
    <reaction evidence="12 13">
        <text>L-threonine + hydrogencarbonate + ATP = L-threonylcarbamoyladenylate + diphosphate + H2O</text>
        <dbReference type="Rhea" id="RHEA:36407"/>
        <dbReference type="ChEBI" id="CHEBI:15377"/>
        <dbReference type="ChEBI" id="CHEBI:17544"/>
        <dbReference type="ChEBI" id="CHEBI:30616"/>
        <dbReference type="ChEBI" id="CHEBI:33019"/>
        <dbReference type="ChEBI" id="CHEBI:57926"/>
        <dbReference type="ChEBI" id="CHEBI:73682"/>
        <dbReference type="EC" id="2.7.7.87"/>
    </reaction>
</comment>
<dbReference type="Pfam" id="PF03481">
    <property type="entry name" value="Sua5_C"/>
    <property type="match status" value="1"/>
</dbReference>
<reference evidence="16" key="1">
    <citation type="journal article" date="2019" name="Int. J. Syst. Evol. Microbiol.">
        <title>The Global Catalogue of Microorganisms (GCM) 10K type strain sequencing project: providing services to taxonomists for standard genome sequencing and annotation.</title>
        <authorList>
            <consortium name="The Broad Institute Genomics Platform"/>
            <consortium name="The Broad Institute Genome Sequencing Center for Infectious Disease"/>
            <person name="Wu L."/>
            <person name="Ma J."/>
        </authorList>
    </citation>
    <scope>NUCLEOTIDE SEQUENCE [LARGE SCALE GENOMIC DNA]</scope>
    <source>
        <strain evidence="16">CECT 7956</strain>
    </source>
</reference>
<dbReference type="Gene3D" id="3.90.870.10">
    <property type="entry name" value="DHBP synthase"/>
    <property type="match status" value="1"/>
</dbReference>
<evidence type="ECO:0000259" key="14">
    <source>
        <dbReference type="PROSITE" id="PS51163"/>
    </source>
</evidence>
<keyword evidence="9 13" id="KW-0547">Nucleotide-binding</keyword>
<dbReference type="InterPro" id="IPR038385">
    <property type="entry name" value="Sua5/YwlC_C"/>
</dbReference>
<dbReference type="PIRSF" id="PIRSF004930">
    <property type="entry name" value="Tln_factor_SUA5"/>
    <property type="match status" value="1"/>
</dbReference>
<evidence type="ECO:0000313" key="15">
    <source>
        <dbReference type="EMBL" id="MFC3809854.1"/>
    </source>
</evidence>
<evidence type="ECO:0000256" key="6">
    <source>
        <dbReference type="ARBA" id="ARBA00022679"/>
    </source>
</evidence>
<dbReference type="Gene3D" id="3.40.50.11030">
    <property type="entry name" value="Threonylcarbamoyl-AMP synthase, C-terminal domain"/>
    <property type="match status" value="1"/>
</dbReference>
<dbReference type="InterPro" id="IPR006070">
    <property type="entry name" value="Sua5-like_dom"/>
</dbReference>
<dbReference type="InterPro" id="IPR010923">
    <property type="entry name" value="T(6)A37_SUA5"/>
</dbReference>
<keyword evidence="10 13" id="KW-0067">ATP-binding</keyword>
<name>A0ABV7YTF9_9BACT</name>
<protein>
    <recommendedName>
        <fullName evidence="4 13">Threonylcarbamoyl-AMP synthase</fullName>
        <shortName evidence="13">TC-AMP synthase</shortName>
        <ecNumber evidence="3 13">2.7.7.87</ecNumber>
    </recommendedName>
    <alternativeName>
        <fullName evidence="11 13">L-threonylcarbamoyladenylate synthase</fullName>
    </alternativeName>
</protein>
<evidence type="ECO:0000256" key="8">
    <source>
        <dbReference type="ARBA" id="ARBA00022695"/>
    </source>
</evidence>
<dbReference type="PANTHER" id="PTHR17490:SF16">
    <property type="entry name" value="THREONYLCARBAMOYL-AMP SYNTHASE"/>
    <property type="match status" value="1"/>
</dbReference>
<dbReference type="Proteomes" id="UP001595616">
    <property type="component" value="Unassembled WGS sequence"/>
</dbReference>
<feature type="domain" description="YrdC-like" evidence="14">
    <location>
        <begin position="6"/>
        <end position="192"/>
    </location>
</feature>
<organism evidence="15 16">
    <name type="scientific">Lacihabitans lacunae</name>
    <dbReference type="NCBI Taxonomy" id="1028214"/>
    <lineage>
        <taxon>Bacteria</taxon>
        <taxon>Pseudomonadati</taxon>
        <taxon>Bacteroidota</taxon>
        <taxon>Cytophagia</taxon>
        <taxon>Cytophagales</taxon>
        <taxon>Leadbetterellaceae</taxon>
        <taxon>Lacihabitans</taxon>
    </lineage>
</organism>
<proteinExistence type="inferred from homology"/>
<evidence type="ECO:0000256" key="13">
    <source>
        <dbReference type="PIRNR" id="PIRNR004930"/>
    </source>
</evidence>
<gene>
    <name evidence="15" type="ORF">ACFOOI_04230</name>
</gene>
<dbReference type="RefSeq" id="WP_379835442.1">
    <property type="nucleotide sequence ID" value="NZ_JBHRYQ010000001.1"/>
</dbReference>
<comment type="subcellular location">
    <subcellularLocation>
        <location evidence="1 13">Cytoplasm</location>
    </subcellularLocation>
</comment>
<evidence type="ECO:0000256" key="4">
    <source>
        <dbReference type="ARBA" id="ARBA00015492"/>
    </source>
</evidence>
<keyword evidence="16" id="KW-1185">Reference proteome</keyword>
<dbReference type="InterPro" id="IPR005145">
    <property type="entry name" value="Sua5_C"/>
</dbReference>
<accession>A0ABV7YTF9</accession>
<keyword evidence="6 13" id="KW-0808">Transferase</keyword>
<dbReference type="GO" id="GO:0061710">
    <property type="term" value="F:L-threonylcarbamoyladenylate synthase"/>
    <property type="evidence" value="ECO:0007669"/>
    <property type="project" value="UniProtKB-EC"/>
</dbReference>
<sequence>MEAQIGTDILLSEELLRKGKLVAIPTETVYGLAANALDINAVSDIFKTKNRPNFDPLIIHVASFEEINKYAEDISEDIWKLAEKFSPGPITFLLKKKDIIPDLVTSGLERVAIRIPDHKLTLKLLSKLDFPLAAPSANPFGYVSPTNAEHVYNQLGQKIPYILDGGQCEVGLESTIIGYADGELTVFRKGGLALETLEDFLGKKIKINDHSSSNPAAPGMLLKHYSPNKRIQIWEPDKVLIDPNKKIGFLGFKNENPEISSENQYILSKKGNLAEAANRLFSGLRWFDQQDVDIVYIELVLEEGLGMAINDRLKRAAAKS</sequence>
<dbReference type="PROSITE" id="PS51163">
    <property type="entry name" value="YRDC"/>
    <property type="match status" value="1"/>
</dbReference>
<evidence type="ECO:0000256" key="12">
    <source>
        <dbReference type="ARBA" id="ARBA00048366"/>
    </source>
</evidence>
<comment type="function">
    <text evidence="13">Required for the formation of a threonylcarbamoyl group on adenosine at position 37 (t(6)A37) in tRNAs that read codons beginning with adenine.</text>
</comment>
<evidence type="ECO:0000256" key="3">
    <source>
        <dbReference type="ARBA" id="ARBA00012584"/>
    </source>
</evidence>